<dbReference type="InterPro" id="IPR030383">
    <property type="entry name" value="G_VLIG_dom"/>
</dbReference>
<dbReference type="Proteomes" id="UP000663854">
    <property type="component" value="Unassembled WGS sequence"/>
</dbReference>
<evidence type="ECO:0000313" key="4">
    <source>
        <dbReference type="EMBL" id="CAF1218609.1"/>
    </source>
</evidence>
<evidence type="ECO:0000256" key="2">
    <source>
        <dbReference type="SAM" id="MobiDB-lite"/>
    </source>
</evidence>
<dbReference type="SUPFAM" id="SSF52540">
    <property type="entry name" value="P-loop containing nucleoside triphosphate hydrolases"/>
    <property type="match status" value="1"/>
</dbReference>
<dbReference type="GO" id="GO:0005525">
    <property type="term" value="F:GTP binding"/>
    <property type="evidence" value="ECO:0007669"/>
    <property type="project" value="InterPro"/>
</dbReference>
<accession>A0A814XFJ2</accession>
<reference evidence="4" key="1">
    <citation type="submission" date="2021-02" db="EMBL/GenBank/DDBJ databases">
        <authorList>
            <person name="Nowell W R."/>
        </authorList>
    </citation>
    <scope>NUCLEOTIDE SEQUENCE</scope>
</reference>
<evidence type="ECO:0000313" key="6">
    <source>
        <dbReference type="Proteomes" id="UP000663854"/>
    </source>
</evidence>
<dbReference type="EMBL" id="CAJNOL010002410">
    <property type="protein sequence ID" value="CAF1497926.1"/>
    <property type="molecule type" value="Genomic_DNA"/>
</dbReference>
<dbReference type="PANTHER" id="PTHR22796">
    <property type="entry name" value="URG4-RELATED"/>
    <property type="match status" value="1"/>
</dbReference>
<evidence type="ECO:0000313" key="7">
    <source>
        <dbReference type="Proteomes" id="UP000663870"/>
    </source>
</evidence>
<dbReference type="EMBL" id="CAJNOH010001446">
    <property type="protein sequence ID" value="CAF1218609.1"/>
    <property type="molecule type" value="Genomic_DNA"/>
</dbReference>
<feature type="coiled-coil region" evidence="1">
    <location>
        <begin position="915"/>
        <end position="942"/>
    </location>
</feature>
<keyword evidence="7" id="KW-1185">Reference proteome</keyword>
<dbReference type="Gene3D" id="3.40.50.300">
    <property type="entry name" value="P-loop containing nucleotide triphosphate hydrolases"/>
    <property type="match status" value="1"/>
</dbReference>
<evidence type="ECO:0000256" key="1">
    <source>
        <dbReference type="SAM" id="Coils"/>
    </source>
</evidence>
<feature type="coiled-coil region" evidence="1">
    <location>
        <begin position="233"/>
        <end position="289"/>
    </location>
</feature>
<feature type="compositionally biased region" description="Polar residues" evidence="2">
    <location>
        <begin position="953"/>
        <end position="966"/>
    </location>
</feature>
<evidence type="ECO:0000259" key="3">
    <source>
        <dbReference type="PROSITE" id="PS51717"/>
    </source>
</evidence>
<feature type="domain" description="VLIG-type G" evidence="3">
    <location>
        <begin position="1513"/>
        <end position="1624"/>
    </location>
</feature>
<evidence type="ECO:0000313" key="5">
    <source>
        <dbReference type="EMBL" id="CAF1497926.1"/>
    </source>
</evidence>
<keyword evidence="1" id="KW-0175">Coiled coil</keyword>
<comment type="caution">
    <text evidence="4">The sequence shown here is derived from an EMBL/GenBank/DDBJ whole genome shotgun (WGS) entry which is preliminary data.</text>
</comment>
<name>A0A814XFJ2_9BILA</name>
<sequence>MPALDWKSLINHDPRLSTSSDELASNIRQILDLINSKSSEIPVFTTDDYTILGNAARRALDPTLLKVLNENNCNDSNFVLKLVEIFITNIDDLACFIVSEEQIDGISSTILNRLKGKLECRGQLLKLGLTSEKTLLDKITTNYLTLVSFKSMSYQRLNEYCREIIHDDHKEILEKLWVKGNDLREKVQKYNLPLEITDQFRKHNILAINDLTEQNMQLIISELSDKVTDEHEKSRLNRIKANLKRLYREESDEQKTEIKKKETVCAKRLKRTEEAIQLVTKMLNNLKDNSSSTSTSVKDCMKLISEKLEIPEWKLSENELNEPNEIFDQILKELNSVKNLDLKTKEYSDEELIARISGGTVLYGVSFIDPERLGEKATRPLLRQPEYCSLNLPELPFKMTYHKFTSIDASNQFEKIVKTCGYTVAANLSASKWGFHLDGELNIVTKNSVEQYEQDSKLSTDIFLTYYSFLPMKSFRIPIEEMRLSKESETFARSINNLKLAKKFLNDFNSHVSTGINHLGGIYLCTISITTDSLSSVDNLEKIGVNHFNTAIGAGFQKLNIGGSISYESFDDIGEHTQSVHKNKQAKVKSHISCYGPPCTNRDLFSQIINTHSSTWHLIDRSDLKSLVPVWELMKDHTDPYVREAAKFIKRAWLEQALKYSHIPVIDCEIKRVMLDAWNPSMIEINLPVQQFISKREKNNYHDAVISLENMLEKDFFSLPINDNHNGEEIAKIIRTICHSVYNANLTVGFNLLPTILVRDKMKSFLHTVAIICANDSEKLRLVVPALQHLLSSETILRLQEHSIYLDEIIKNLIQKVQQFQETQESREFDTDNLLISTSVTMLNDLPTKLRNMHAINTENESILAHKMVQIIKLSLIKGESVSQQQLGVSKQLENMLTDQHGWTNDGFITEPLTHEGIKAVIKDIEDKLNEIQNLSVNVMQQPTEAQEKSRTDSSTMYLTNTSTSNDAEQEKYSHLDWIIDRPVRNIQIDPVAGFIDRLRHRMKLDAFCPRSSVAMSVADEDQQLLDEWSSNVDANQADQEQRSTTDNQNQFFYDIENSSTQLNSLTDTLVYLTNNSKLTSKIELFRLLIDRRYAIPIITTNINRKYKQPFQYHVDVLKFIPLPSIDHKISYLDDNKNLYRIAIVSRKSIAESETSHLISKTFGSHSTHELQRSDNTQLIMAEIADGYIDDQNDTKWSFLILHVVGDYTKLRSFICEFTNLVIIEQDPSIKQVSEISTTTFSSIPVIIWNVSQKNVRPKREHQHYVLTGTINGIVKNLQAACMTRLKNFKGNSNSLSSINNIELFYRPILSKINVLAVIRSQDYSTLRQEKLLLQKSFNIESKYRIELNRLKNDYSEQRAFQHKIREQEQNRQVSMSDIEKLDIIKIFINILQHPNFDQRMVAINELINGIDDYSASVVHDVRRKRDEAFHAYQQAVRQKTDGDFYKAKFVEAKAIYAATIVSIEHLWRECSQLYSCDPERYFYYPELAAQYLIDGFPIELLDGDAGIICDKWIRAVLNSLNSVQSSGKSTLLNIMFGVRFRSSAGQCTRGVNIQLIKVENRDAYDYILLMDTEGLRAPELKDLEQAAWKDNRMATFAVLPADATIILVNGEQDETLKDVLPIVMLAYQQSQLAENYGNQLASMMLFVYSRVDVKQIDYLIPNVQELFRSLTTSFQSLQYFINLNGSNQMECTLFRDFRLDINHHNDGDIRFLGNIKNKDGTIDTDYGIAVTKLREYIHSRVTSSQTVSGWKWTARTLNDFAEFIGTVWRCIISSDFNLTFSSAIERKAYDQLDTLLAEATHNYASIYNLAYESIEREIIRDTETGNYVAQEHGDHEKEKIVRQKIDIYFNKLNTSINEKLKIIDDKFIESLDDPRWQQWKISRLDSWKQFKHKQVNHWKEIISEKLHSIYLFDTIVGQYQRRLRVQIKNFFQGTDSYKNQSLNVNELKTLFESLFDKILNEAREKHRPVPIEKVTTDVYKNNTAGKRWDLKRNYMDLQIYAELNSEVGKFEFVKRKIWNLVGRSTEQEKESELLSELLIEINEQLKSVKCYSYHIVQDAITRTNKKLNESKLRSDKLEGKAHNLIYDFLIKRLTEIQNKWNQSNNIVVRLESEKNRLYEFFLNASKGIAGAQLLTSEIINILKEHSINAYKKAVIKHVVLILQNERFVKCGKVIQANADLHLIELIKKDQIDELIKRLEASAEHYTFILNRLIQEKLVDTLKSQWLLFVKLLKNNISSSAAQAQAGETHRTQLFIDKLRELLPTYFVEQMISLDATVFIACDDENKNVFNEIQFNIIQCIDDFDCPTFTEEQIKDMIESIRSAMVDRQHNNSAKMRCGILCPTCKVPCHLDAGHIISSDKLEDEKKPETTKMVYLALRALRKHRRDQHDAWHQPGGLAGRYWKIHPTQVNEIVAPSCSMSVRDGHSFWHNNQWNEYKKFNKVFPEWSLPSCEDNHRLKLREYIFYRYHKDLAHYYGRLPCTEVPFEYNHNLDSIEKELLSMVKDI</sequence>
<dbReference type="PANTHER" id="PTHR22796:SF1">
    <property type="entry name" value="VWFA DOMAIN-CONTAINING PROTEIN"/>
    <property type="match status" value="1"/>
</dbReference>
<dbReference type="InterPro" id="IPR027417">
    <property type="entry name" value="P-loop_NTPase"/>
</dbReference>
<organism evidence="4 6">
    <name type="scientific">Rotaria sordida</name>
    <dbReference type="NCBI Taxonomy" id="392033"/>
    <lineage>
        <taxon>Eukaryota</taxon>
        <taxon>Metazoa</taxon>
        <taxon>Spiralia</taxon>
        <taxon>Gnathifera</taxon>
        <taxon>Rotifera</taxon>
        <taxon>Eurotatoria</taxon>
        <taxon>Bdelloidea</taxon>
        <taxon>Philodinida</taxon>
        <taxon>Philodinidae</taxon>
        <taxon>Rotaria</taxon>
    </lineage>
</organism>
<proteinExistence type="predicted"/>
<dbReference type="Proteomes" id="UP000663870">
    <property type="component" value="Unassembled WGS sequence"/>
</dbReference>
<dbReference type="PROSITE" id="PS51717">
    <property type="entry name" value="G_VLIG"/>
    <property type="match status" value="1"/>
</dbReference>
<dbReference type="Pfam" id="PF25683">
    <property type="entry name" value="URGCP_GTPase"/>
    <property type="match status" value="1"/>
</dbReference>
<gene>
    <name evidence="5" type="ORF">JXQ802_LOCUS40244</name>
    <name evidence="4" type="ORF">PYM288_LOCUS25752</name>
</gene>
<feature type="region of interest" description="Disordered" evidence="2">
    <location>
        <begin position="942"/>
        <end position="966"/>
    </location>
</feature>
<protein>
    <recommendedName>
        <fullName evidence="3">VLIG-type G domain-containing protein</fullName>
    </recommendedName>
</protein>